<dbReference type="InterPro" id="IPR011006">
    <property type="entry name" value="CheY-like_superfamily"/>
</dbReference>
<evidence type="ECO:0000313" key="7">
    <source>
        <dbReference type="Proteomes" id="UP000606600"/>
    </source>
</evidence>
<proteinExistence type="predicted"/>
<dbReference type="SMART" id="SM00421">
    <property type="entry name" value="HTH_LUXR"/>
    <property type="match status" value="1"/>
</dbReference>
<evidence type="ECO:0000313" key="6">
    <source>
        <dbReference type="EMBL" id="MBD1367091.1"/>
    </source>
</evidence>
<evidence type="ECO:0000256" key="1">
    <source>
        <dbReference type="ARBA" id="ARBA00022553"/>
    </source>
</evidence>
<evidence type="ECO:0000259" key="5">
    <source>
        <dbReference type="PROSITE" id="PS50110"/>
    </source>
</evidence>
<dbReference type="InterPro" id="IPR001789">
    <property type="entry name" value="Sig_transdc_resp-reg_receiver"/>
</dbReference>
<dbReference type="InterPro" id="IPR000792">
    <property type="entry name" value="Tscrpt_reg_LuxR_C"/>
</dbReference>
<dbReference type="RefSeq" id="WP_191191723.1">
    <property type="nucleotide sequence ID" value="NZ_JACWMY010000016.1"/>
</dbReference>
<dbReference type="Proteomes" id="UP000606600">
    <property type="component" value="Unassembled WGS sequence"/>
</dbReference>
<dbReference type="InterPro" id="IPR039420">
    <property type="entry name" value="WalR-like"/>
</dbReference>
<protein>
    <submittedName>
        <fullName evidence="6">Response regulator transcription factor</fullName>
    </submittedName>
</protein>
<reference evidence="6 7" key="1">
    <citation type="submission" date="2020-09" db="EMBL/GenBank/DDBJ databases">
        <title>Novel species of Mucilaginibacter isolated from a glacier on the Tibetan Plateau.</title>
        <authorList>
            <person name="Liu Q."/>
            <person name="Xin Y.-H."/>
        </authorList>
    </citation>
    <scope>NUCLEOTIDE SEQUENCE [LARGE SCALE GENOMIC DNA]</scope>
    <source>
        <strain evidence="6 7">ZT4R22</strain>
    </source>
</reference>
<keyword evidence="2" id="KW-0238">DNA-binding</keyword>
<feature type="modified residue" description="4-aspartylphosphate" evidence="3">
    <location>
        <position position="55"/>
    </location>
</feature>
<evidence type="ECO:0000256" key="3">
    <source>
        <dbReference type="PROSITE-ProRule" id="PRU00169"/>
    </source>
</evidence>
<name>A0ABR7WXT0_9SPHI</name>
<dbReference type="PROSITE" id="PS50110">
    <property type="entry name" value="RESPONSE_REGULATORY"/>
    <property type="match status" value="1"/>
</dbReference>
<feature type="domain" description="HTH luxR-type" evidence="4">
    <location>
        <begin position="148"/>
        <end position="213"/>
    </location>
</feature>
<keyword evidence="1 3" id="KW-0597">Phosphoprotein</keyword>
<dbReference type="PANTHER" id="PTHR43214:SF43">
    <property type="entry name" value="TWO-COMPONENT RESPONSE REGULATOR"/>
    <property type="match status" value="1"/>
</dbReference>
<dbReference type="EMBL" id="JACWMY010000016">
    <property type="protein sequence ID" value="MBD1367091.1"/>
    <property type="molecule type" value="Genomic_DNA"/>
</dbReference>
<evidence type="ECO:0000259" key="4">
    <source>
        <dbReference type="PROSITE" id="PS50043"/>
    </source>
</evidence>
<dbReference type="Gene3D" id="3.40.50.2300">
    <property type="match status" value="1"/>
</dbReference>
<evidence type="ECO:0000256" key="2">
    <source>
        <dbReference type="ARBA" id="ARBA00023125"/>
    </source>
</evidence>
<gene>
    <name evidence="6" type="ORF">IDJ77_24990</name>
</gene>
<dbReference type="PANTHER" id="PTHR43214">
    <property type="entry name" value="TWO-COMPONENT RESPONSE REGULATOR"/>
    <property type="match status" value="1"/>
</dbReference>
<dbReference type="CDD" id="cd06170">
    <property type="entry name" value="LuxR_C_like"/>
    <property type="match status" value="1"/>
</dbReference>
<dbReference type="Pfam" id="PF00196">
    <property type="entry name" value="GerE"/>
    <property type="match status" value="1"/>
</dbReference>
<feature type="domain" description="Response regulatory" evidence="5">
    <location>
        <begin position="3"/>
        <end position="120"/>
    </location>
</feature>
<dbReference type="SMART" id="SM00448">
    <property type="entry name" value="REC"/>
    <property type="match status" value="1"/>
</dbReference>
<dbReference type="SUPFAM" id="SSF52172">
    <property type="entry name" value="CheY-like"/>
    <property type="match status" value="1"/>
</dbReference>
<sequence length="216" mass="24376">MIKILLVEDQTVVRVGVRLLLEKEGDIEVIAEAGSGKDALQLLAEGHKPDIIITDINLPHTTGFELLTQVRQTFPEIKVIILSTVDEDKYIVEAFKTGATAYMLKSVKPVELIFAIRHIHLHTERFLCNQLALKLLERFLRTPEVSSKGITIMDVSKRELEILTLIAEGYTNQEIADQLFTSKRTVEIHRQNMIEKAGVRNTAALVRYAMLNNMVA</sequence>
<dbReference type="Pfam" id="PF00072">
    <property type="entry name" value="Response_reg"/>
    <property type="match status" value="1"/>
</dbReference>
<dbReference type="CDD" id="cd17535">
    <property type="entry name" value="REC_NarL-like"/>
    <property type="match status" value="1"/>
</dbReference>
<dbReference type="InterPro" id="IPR058245">
    <property type="entry name" value="NreC/VraR/RcsB-like_REC"/>
</dbReference>
<dbReference type="PRINTS" id="PR00038">
    <property type="entry name" value="HTHLUXR"/>
</dbReference>
<organism evidence="6 7">
    <name type="scientific">Mucilaginibacter pankratovii</name>
    <dbReference type="NCBI Taxonomy" id="2772110"/>
    <lineage>
        <taxon>Bacteria</taxon>
        <taxon>Pseudomonadati</taxon>
        <taxon>Bacteroidota</taxon>
        <taxon>Sphingobacteriia</taxon>
        <taxon>Sphingobacteriales</taxon>
        <taxon>Sphingobacteriaceae</taxon>
        <taxon>Mucilaginibacter</taxon>
    </lineage>
</organism>
<keyword evidence="7" id="KW-1185">Reference proteome</keyword>
<accession>A0ABR7WXT0</accession>
<dbReference type="PROSITE" id="PS50043">
    <property type="entry name" value="HTH_LUXR_2"/>
    <property type="match status" value="1"/>
</dbReference>
<comment type="caution">
    <text evidence="6">The sequence shown here is derived from an EMBL/GenBank/DDBJ whole genome shotgun (WGS) entry which is preliminary data.</text>
</comment>